<sequence>MSIQYNNYSSLTDYLDRNAVYASNQSFYTNKLTLIRGAVIVGLAPKAHLSLSKELLEWKIYTMFSFIDTNSFFTIKNASDLEMSEKVTVAYFIGMVFAQIHMQKMYNVRHLEHLKNPGIIPTSLPGDLKNPDLWGLNHRTGQSYLVEAKGSTALSNYFINKHVRKADSQLRAITQIDYTVSGVISTFNQASTNLEKLIIATHPNLNGEMMQHIIDPIEEEDKVVKVSGDEMVYKHYSHLVNFLSVQQSKIKELHQLSKVKFRIIDFDAFNCSIGLLEEIYQILNPLVAKENLVQENLTNINKELNLVLDRFEKVSNHDLENEKFSIGIDGVIVLEKS</sequence>
<dbReference type="Proteomes" id="UP001623041">
    <property type="component" value="Unassembled WGS sequence"/>
</dbReference>
<dbReference type="RefSeq" id="WP_406583568.1">
    <property type="nucleotide sequence ID" value="NZ_JBJHQH010000035.1"/>
</dbReference>
<proteinExistence type="predicted"/>
<name>A0ABW8RNQ8_9BACI</name>
<evidence type="ECO:0000313" key="1">
    <source>
        <dbReference type="EMBL" id="MFK9095164.1"/>
    </source>
</evidence>
<keyword evidence="2" id="KW-1185">Reference proteome</keyword>
<gene>
    <name evidence="1" type="ORF">ACJEBI_27385</name>
</gene>
<protein>
    <submittedName>
        <fullName evidence="1">Uncharacterized protein</fullName>
    </submittedName>
</protein>
<organism evidence="1 2">
    <name type="scientific">Bacillus salipaludis</name>
    <dbReference type="NCBI Taxonomy" id="2547811"/>
    <lineage>
        <taxon>Bacteria</taxon>
        <taxon>Bacillati</taxon>
        <taxon>Bacillota</taxon>
        <taxon>Bacilli</taxon>
        <taxon>Bacillales</taxon>
        <taxon>Bacillaceae</taxon>
        <taxon>Bacillus</taxon>
    </lineage>
</organism>
<dbReference type="EMBL" id="JBJHQH010000035">
    <property type="protein sequence ID" value="MFK9095164.1"/>
    <property type="molecule type" value="Genomic_DNA"/>
</dbReference>
<reference evidence="1 2" key="1">
    <citation type="submission" date="2024-11" db="EMBL/GenBank/DDBJ databases">
        <authorList>
            <person name="Lucas J.A."/>
        </authorList>
    </citation>
    <scope>NUCLEOTIDE SEQUENCE [LARGE SCALE GENOMIC DNA]</scope>
    <source>
        <strain evidence="1 2">Z 5.4</strain>
    </source>
</reference>
<comment type="caution">
    <text evidence="1">The sequence shown here is derived from an EMBL/GenBank/DDBJ whole genome shotgun (WGS) entry which is preliminary data.</text>
</comment>
<evidence type="ECO:0000313" key="2">
    <source>
        <dbReference type="Proteomes" id="UP001623041"/>
    </source>
</evidence>
<accession>A0ABW8RNQ8</accession>